<dbReference type="RefSeq" id="WP_262167617.1">
    <property type="nucleotide sequence ID" value="NZ_CP104965.1"/>
</dbReference>
<dbReference type="PANTHER" id="PTHR43685:SF2">
    <property type="entry name" value="GLYCOSYLTRANSFERASE 2-LIKE DOMAIN-CONTAINING PROTEIN"/>
    <property type="match status" value="1"/>
</dbReference>
<dbReference type="Gene3D" id="3.90.550.10">
    <property type="entry name" value="Spore Coat Polysaccharide Biosynthesis Protein SpsA, Chain A"/>
    <property type="match status" value="1"/>
</dbReference>
<evidence type="ECO:0000313" key="2">
    <source>
        <dbReference type="EMBL" id="UXN69268.1"/>
    </source>
</evidence>
<protein>
    <submittedName>
        <fullName evidence="2">Glycosyltransferase</fullName>
    </submittedName>
</protein>
<dbReference type="InterPro" id="IPR001173">
    <property type="entry name" value="Glyco_trans_2-like"/>
</dbReference>
<dbReference type="InterPro" id="IPR050834">
    <property type="entry name" value="Glycosyltransf_2"/>
</dbReference>
<accession>A0ABY6CGT9</accession>
<feature type="domain" description="Glycosyltransferase 2-like" evidence="1">
    <location>
        <begin position="7"/>
        <end position="125"/>
    </location>
</feature>
<dbReference type="PANTHER" id="PTHR43685">
    <property type="entry name" value="GLYCOSYLTRANSFERASE"/>
    <property type="match status" value="1"/>
</dbReference>
<dbReference type="CDD" id="cd00761">
    <property type="entry name" value="Glyco_tranf_GTA_type"/>
    <property type="match status" value="1"/>
</dbReference>
<evidence type="ECO:0000313" key="3">
    <source>
        <dbReference type="Proteomes" id="UP001061862"/>
    </source>
</evidence>
<reference evidence="2 3" key="1">
    <citation type="submission" date="2022-09" db="EMBL/GenBank/DDBJ databases">
        <title>Interaction between co-microsymbionts with complementary sets of symbiotic genes in legume-rhizobium systems.</title>
        <authorList>
            <person name="Safronova V."/>
            <person name="Sazanova A."/>
            <person name="Afonin A."/>
            <person name="Chirak E."/>
        </authorList>
    </citation>
    <scope>NUCLEOTIDE SEQUENCE [LARGE SCALE GENOMIC DNA]</scope>
    <source>
        <strain evidence="2 3">A18/4-1</strain>
    </source>
</reference>
<dbReference type="SUPFAM" id="SSF53448">
    <property type="entry name" value="Nucleotide-diphospho-sugar transferases"/>
    <property type="match status" value="1"/>
</dbReference>
<keyword evidence="3" id="KW-1185">Reference proteome</keyword>
<name>A0ABY6CGT9_9HYPH</name>
<dbReference type="Proteomes" id="UP001061862">
    <property type="component" value="Chromosome"/>
</dbReference>
<dbReference type="Pfam" id="PF00535">
    <property type="entry name" value="Glycos_transf_2"/>
    <property type="match status" value="1"/>
</dbReference>
<proteinExistence type="predicted"/>
<evidence type="ECO:0000259" key="1">
    <source>
        <dbReference type="Pfam" id="PF00535"/>
    </source>
</evidence>
<dbReference type="InterPro" id="IPR029044">
    <property type="entry name" value="Nucleotide-diphossugar_trans"/>
</dbReference>
<organism evidence="2 3">
    <name type="scientific">Devosia neptuniae</name>
    <dbReference type="NCBI Taxonomy" id="191302"/>
    <lineage>
        <taxon>Bacteria</taxon>
        <taxon>Pseudomonadati</taxon>
        <taxon>Pseudomonadota</taxon>
        <taxon>Alphaproteobacteria</taxon>
        <taxon>Hyphomicrobiales</taxon>
        <taxon>Devosiaceae</taxon>
        <taxon>Devosia</taxon>
    </lineage>
</organism>
<gene>
    <name evidence="2" type="ORF">N8A98_18830</name>
</gene>
<dbReference type="EMBL" id="CP104965">
    <property type="protein sequence ID" value="UXN69268.1"/>
    <property type="molecule type" value="Genomic_DNA"/>
</dbReference>
<sequence length="355" mass="38941">MHRPSISVVIPAYNAESTLPETVETVRKQTLPNIEIIVVDDGSIDGTHCLAQQLAARDQRIRVISTRNGGVAAARNVGIEAAQAAYIAPVDADDLWHPDKLSRQLAILEARPEVTLVYSSRRNIDEASIVTKTIAQATLAGWACHRLTAFNAVGNGSAIMFRRADALQVGGYDRRLKERGAQGCEDFLFQIRLAMLGEIAVDDGYLVGYRKRADAMSNDDGAMLRSRLLALDIVEQELPELATTARATYKKHQFFLGLKVLAEGDWRQAAALLGDWTKGASLASLADGLGYVMHRQQTRKGVVKADKERRPFADYATGENAAAGLSRHLQRILNEVEPRDIAYAHLQDTLQRATA</sequence>